<keyword evidence="2" id="KW-1185">Reference proteome</keyword>
<dbReference type="SUPFAM" id="SSF56672">
    <property type="entry name" value="DNA/RNA polymerases"/>
    <property type="match status" value="1"/>
</dbReference>
<dbReference type="Proteomes" id="UP000818029">
    <property type="component" value="Chromosome A02"/>
</dbReference>
<organism evidence="2 3">
    <name type="scientific">Gossypium hirsutum</name>
    <name type="common">Upland cotton</name>
    <name type="synonym">Gossypium mexicanum</name>
    <dbReference type="NCBI Taxonomy" id="3635"/>
    <lineage>
        <taxon>Eukaryota</taxon>
        <taxon>Viridiplantae</taxon>
        <taxon>Streptophyta</taxon>
        <taxon>Embryophyta</taxon>
        <taxon>Tracheophyta</taxon>
        <taxon>Spermatophyta</taxon>
        <taxon>Magnoliopsida</taxon>
        <taxon>eudicotyledons</taxon>
        <taxon>Gunneridae</taxon>
        <taxon>Pentapetalae</taxon>
        <taxon>rosids</taxon>
        <taxon>malvids</taxon>
        <taxon>Malvales</taxon>
        <taxon>Malvaceae</taxon>
        <taxon>Malvoideae</taxon>
        <taxon>Gossypium</taxon>
    </lineage>
</organism>
<dbReference type="RefSeq" id="XP_040940206.1">
    <property type="nucleotide sequence ID" value="XM_041084272.1"/>
</dbReference>
<dbReference type="Gene3D" id="3.10.10.10">
    <property type="entry name" value="HIV Type 1 Reverse Transcriptase, subunit A, domain 1"/>
    <property type="match status" value="1"/>
</dbReference>
<sequence>MQAPTIETVQPPMGVQQPSRGRGQARGGNGMGRGQRPPNRDAGPIEVRQLVLVYAARRHKDGDANDVIMGTFLILNIPYVALIDIGSTHSYIACSVSETLGIPYEGTSSEISVVTLLGQSIRGGSEGRGGYRDSHGWRTTNYLSNVIFALMVEKLVRKGCKAFLAYINASDSVDLSVKDIRAMKNFPDVFPEELPGLRPSHEVEFGIKLIPSTAPVSIVPYQMALKEIAKLKAQIQELLDRGFICPGVSP</sequence>
<dbReference type="PANTHER" id="PTHR15503:SF45">
    <property type="entry name" value="RNA-DIRECTED DNA POLYMERASE HOMOLOG"/>
    <property type="match status" value="1"/>
</dbReference>
<proteinExistence type="predicted"/>
<reference evidence="3" key="2">
    <citation type="submission" date="2025-08" db="UniProtKB">
        <authorList>
            <consortium name="RefSeq"/>
        </authorList>
    </citation>
    <scope>IDENTIFICATION</scope>
</reference>
<dbReference type="GeneID" id="121211494"/>
<dbReference type="InterPro" id="IPR032567">
    <property type="entry name" value="RTL1-rel"/>
</dbReference>
<feature type="region of interest" description="Disordered" evidence="1">
    <location>
        <begin position="1"/>
        <end position="42"/>
    </location>
</feature>
<dbReference type="Pfam" id="PF08284">
    <property type="entry name" value="RVP_2"/>
    <property type="match status" value="1"/>
</dbReference>
<evidence type="ECO:0000256" key="1">
    <source>
        <dbReference type="SAM" id="MobiDB-lite"/>
    </source>
</evidence>
<reference evidence="2" key="1">
    <citation type="journal article" date="2020" name="Nat. Genet.">
        <title>Genomic diversifications of five Gossypium allopolyploid species and their impact on cotton improvement.</title>
        <authorList>
            <person name="Chen Z.J."/>
            <person name="Sreedasyam A."/>
            <person name="Ando A."/>
            <person name="Song Q."/>
            <person name="De Santiago L.M."/>
            <person name="Hulse-Kemp A.M."/>
            <person name="Ding M."/>
            <person name="Ye W."/>
            <person name="Kirkbride R.C."/>
            <person name="Jenkins J."/>
            <person name="Plott C."/>
            <person name="Lovell J."/>
            <person name="Lin Y.M."/>
            <person name="Vaughn R."/>
            <person name="Liu B."/>
            <person name="Simpson S."/>
            <person name="Scheffler B.E."/>
            <person name="Wen L."/>
            <person name="Saski C.A."/>
            <person name="Grover C.E."/>
            <person name="Hu G."/>
            <person name="Conover J.L."/>
            <person name="Carlson J.W."/>
            <person name="Shu S."/>
            <person name="Boston L.B."/>
            <person name="Williams M."/>
            <person name="Peterson D.G."/>
            <person name="McGee K."/>
            <person name="Jones D.C."/>
            <person name="Wendel J.F."/>
            <person name="Stelly D.M."/>
            <person name="Grimwood J."/>
            <person name="Schmutz J."/>
        </authorList>
    </citation>
    <scope>NUCLEOTIDE SEQUENCE [LARGE SCALE GENOMIC DNA]</scope>
    <source>
        <strain evidence="2">cv. TM-1</strain>
    </source>
</reference>
<dbReference type="InterPro" id="IPR043502">
    <property type="entry name" value="DNA/RNA_pol_sf"/>
</dbReference>
<protein>
    <submittedName>
        <fullName evidence="3">Uncharacterized protein</fullName>
    </submittedName>
</protein>
<evidence type="ECO:0000313" key="3">
    <source>
        <dbReference type="RefSeq" id="XP_040940206.1"/>
    </source>
</evidence>
<accession>A0ABM2ZBY5</accession>
<feature type="compositionally biased region" description="Gly residues" evidence="1">
    <location>
        <begin position="24"/>
        <end position="33"/>
    </location>
</feature>
<gene>
    <name evidence="3" type="primary">LOC121211494</name>
</gene>
<dbReference type="PANTHER" id="PTHR15503">
    <property type="entry name" value="LDOC1 RELATED"/>
    <property type="match status" value="1"/>
</dbReference>
<evidence type="ECO:0000313" key="2">
    <source>
        <dbReference type="Proteomes" id="UP000818029"/>
    </source>
</evidence>
<name>A0ABM2ZBY5_GOSHI</name>